<protein>
    <submittedName>
        <fullName evidence="12">Gentian CONSTANS-like13 homolog</fullName>
    </submittedName>
</protein>
<feature type="domain" description="B box-type" evidence="10">
    <location>
        <begin position="48"/>
        <end position="97"/>
    </location>
</feature>
<feature type="domain" description="B box-type" evidence="10">
    <location>
        <begin position="5"/>
        <end position="52"/>
    </location>
</feature>
<evidence type="ECO:0000256" key="8">
    <source>
        <dbReference type="PROSITE-ProRule" id="PRU00024"/>
    </source>
</evidence>
<comment type="subcellular location">
    <subcellularLocation>
        <location evidence="1 9">Nucleus</location>
    </subcellularLocation>
</comment>
<evidence type="ECO:0000256" key="9">
    <source>
        <dbReference type="PROSITE-ProRule" id="PRU00357"/>
    </source>
</evidence>
<evidence type="ECO:0000256" key="4">
    <source>
        <dbReference type="ARBA" id="ARBA00022737"/>
    </source>
</evidence>
<name>A0A0K2SF24_GENTR</name>
<evidence type="ECO:0000256" key="3">
    <source>
        <dbReference type="ARBA" id="ARBA00022723"/>
    </source>
</evidence>
<evidence type="ECO:0000256" key="5">
    <source>
        <dbReference type="ARBA" id="ARBA00022771"/>
    </source>
</evidence>
<keyword evidence="5 8" id="KW-0863">Zinc-finger</keyword>
<dbReference type="Pfam" id="PF06203">
    <property type="entry name" value="CCT"/>
    <property type="match status" value="1"/>
</dbReference>
<proteinExistence type="evidence at transcript level"/>
<dbReference type="InterPro" id="IPR049808">
    <property type="entry name" value="CONSTANS-like_Bbox1"/>
</dbReference>
<evidence type="ECO:0000256" key="1">
    <source>
        <dbReference type="ARBA" id="ARBA00004123"/>
    </source>
</evidence>
<feature type="domain" description="CCT" evidence="11">
    <location>
        <begin position="328"/>
        <end position="370"/>
    </location>
</feature>
<evidence type="ECO:0000256" key="6">
    <source>
        <dbReference type="ARBA" id="ARBA00022833"/>
    </source>
</evidence>
<comment type="similarity">
    <text evidence="2">Belongs to the CONSTANS family.</text>
</comment>
<dbReference type="EMBL" id="LC029398">
    <property type="protein sequence ID" value="BAS25703.1"/>
    <property type="molecule type" value="mRNA"/>
</dbReference>
<evidence type="ECO:0000256" key="2">
    <source>
        <dbReference type="ARBA" id="ARBA00010024"/>
    </source>
</evidence>
<dbReference type="GO" id="GO:0006355">
    <property type="term" value="P:regulation of DNA-templated transcription"/>
    <property type="evidence" value="ECO:0007669"/>
    <property type="project" value="UniProtKB-ARBA"/>
</dbReference>
<dbReference type="InterPro" id="IPR000315">
    <property type="entry name" value="Znf_B-box"/>
</dbReference>
<dbReference type="PANTHER" id="PTHR31717">
    <property type="entry name" value="ZINC FINGER PROTEIN CONSTANS-LIKE 10"/>
    <property type="match status" value="1"/>
</dbReference>
<evidence type="ECO:0000256" key="7">
    <source>
        <dbReference type="ARBA" id="ARBA00023242"/>
    </source>
</evidence>
<keyword evidence="3" id="KW-0479">Metal-binding</keyword>
<dbReference type="SMART" id="SM00336">
    <property type="entry name" value="BBOX"/>
    <property type="match status" value="2"/>
</dbReference>
<dbReference type="PROSITE" id="PS50119">
    <property type="entry name" value="ZF_BBOX"/>
    <property type="match status" value="2"/>
</dbReference>
<evidence type="ECO:0000313" key="12">
    <source>
        <dbReference type="EMBL" id="BAS25703.1"/>
    </source>
</evidence>
<keyword evidence="7 9" id="KW-0539">Nucleus</keyword>
<keyword evidence="4" id="KW-0677">Repeat</keyword>
<gene>
    <name evidence="12" type="primary">GtCOL13</name>
</gene>
<evidence type="ECO:0000259" key="11">
    <source>
        <dbReference type="PROSITE" id="PS51017"/>
    </source>
</evidence>
<dbReference type="CDD" id="cd19821">
    <property type="entry name" value="Bbox1_BBX-like"/>
    <property type="match status" value="2"/>
</dbReference>
<dbReference type="PROSITE" id="PS51017">
    <property type="entry name" value="CCT"/>
    <property type="match status" value="1"/>
</dbReference>
<dbReference type="AlphaFoldDB" id="A0A0K2SF24"/>
<accession>A0A0K2SF24</accession>
<keyword evidence="6" id="KW-0862">Zinc</keyword>
<organism evidence="12">
    <name type="scientific">Gentiana triflora</name>
    <name type="common">Clustered gentian</name>
    <dbReference type="NCBI Taxonomy" id="55190"/>
    <lineage>
        <taxon>Eukaryota</taxon>
        <taxon>Viridiplantae</taxon>
        <taxon>Streptophyta</taxon>
        <taxon>Embryophyta</taxon>
        <taxon>Tracheophyta</taxon>
        <taxon>Spermatophyta</taxon>
        <taxon>Magnoliopsida</taxon>
        <taxon>eudicotyledons</taxon>
        <taxon>Gunneridae</taxon>
        <taxon>Pentapetalae</taxon>
        <taxon>asterids</taxon>
        <taxon>lamiids</taxon>
        <taxon>Gentianales</taxon>
        <taxon>Gentianaceae</taxon>
        <taxon>Gentianeae</taxon>
        <taxon>Gentianinae</taxon>
        <taxon>Gentiana</taxon>
    </lineage>
</organism>
<dbReference type="GO" id="GO:0005634">
    <property type="term" value="C:nucleus"/>
    <property type="evidence" value="ECO:0007669"/>
    <property type="project" value="UniProtKB-SubCell"/>
</dbReference>
<reference evidence="12" key="1">
    <citation type="submission" date="2015-02" db="EMBL/GenBank/DDBJ databases">
        <authorList>
            <person name="Chooi Y.-H."/>
        </authorList>
    </citation>
    <scope>NUCLEOTIDE SEQUENCE</scope>
</reference>
<sequence length="375" mass="41601">METPHSSRLCDFCGESTALVYCKADSAKLCFVCDRQVHSTNQLFSKHTRWLLCDSCDSTPATIFCFSDSSVFCQNCDWEAHSHSSRGFPAVHDRRPLEGFSGCPSVTELLGILGFEDLGKKELLIGGGGGDSGGKVEEDLGGNDVEYMYGLSEFLDWEPPTVVNLDDVLLFSKSSPAQHKFQAMRVPPLPKNRNATCGLHKEEILSQLREMSKLEPEFDGDFEPLGALLSEEINHIEQSEIAPKLATSYESEGFQWSCDAEKAADFGFSSGLEMNYLVPDAGDNSSSGPVVNSGAATVEEQCVPIGVGTFQMLPQLPIREPLTNSKERDSAISRYKEKKKTRRYEKHIRYESRKIRAASRIRIKGRFAKMAKTEP</sequence>
<dbReference type="Pfam" id="PF00643">
    <property type="entry name" value="zf-B_box"/>
    <property type="match status" value="2"/>
</dbReference>
<dbReference type="InterPro" id="IPR010402">
    <property type="entry name" value="CCT_domain"/>
</dbReference>
<dbReference type="GO" id="GO:0008270">
    <property type="term" value="F:zinc ion binding"/>
    <property type="evidence" value="ECO:0007669"/>
    <property type="project" value="UniProtKB-KW"/>
</dbReference>
<evidence type="ECO:0000259" key="10">
    <source>
        <dbReference type="PROSITE" id="PS50119"/>
    </source>
</evidence>
<dbReference type="PANTHER" id="PTHR31717:SF58">
    <property type="entry name" value="ZINC FINGER PROTEIN CONSTANS-LIKE 13"/>
    <property type="match status" value="1"/>
</dbReference>